<sequence>MGIMILLWFIILCLASVFIYYAYKGYVNNKKGLSTTYVGLIIVVLVVGVLLTIPLTRTGSFQRALSSFRSEYTGGITRELVVYSMTGVEIYRTQGKFDIEHSNNRLRWIDEQGRTQIIYLGDSASVIVNELDTD</sequence>
<name>A0A1H8R0P3_9BACI</name>
<keyword evidence="1" id="KW-1133">Transmembrane helix</keyword>
<dbReference type="STRING" id="872970.SAMN04488134_109103"/>
<keyword evidence="1" id="KW-0472">Membrane</keyword>
<dbReference type="Proteomes" id="UP000199300">
    <property type="component" value="Unassembled WGS sequence"/>
</dbReference>
<keyword evidence="3" id="KW-1185">Reference proteome</keyword>
<reference evidence="2 3" key="1">
    <citation type="submission" date="2016-10" db="EMBL/GenBank/DDBJ databases">
        <authorList>
            <person name="de Groot N.N."/>
        </authorList>
    </citation>
    <scope>NUCLEOTIDE SEQUENCE [LARGE SCALE GENOMIC DNA]</scope>
    <source>
        <strain evidence="2 3">CGMCC 1.10434</strain>
    </source>
</reference>
<keyword evidence="1" id="KW-0812">Transmembrane</keyword>
<protein>
    <submittedName>
        <fullName evidence="2">Uncharacterized protein</fullName>
    </submittedName>
</protein>
<evidence type="ECO:0000313" key="2">
    <source>
        <dbReference type="EMBL" id="SEO59698.1"/>
    </source>
</evidence>
<organism evidence="2 3">
    <name type="scientific">Amphibacillus marinus</name>
    <dbReference type="NCBI Taxonomy" id="872970"/>
    <lineage>
        <taxon>Bacteria</taxon>
        <taxon>Bacillati</taxon>
        <taxon>Bacillota</taxon>
        <taxon>Bacilli</taxon>
        <taxon>Bacillales</taxon>
        <taxon>Bacillaceae</taxon>
        <taxon>Amphibacillus</taxon>
    </lineage>
</organism>
<gene>
    <name evidence="2" type="ORF">SAMN04488134_109103</name>
</gene>
<dbReference type="AlphaFoldDB" id="A0A1H8R0P3"/>
<evidence type="ECO:0000313" key="3">
    <source>
        <dbReference type="Proteomes" id="UP000199300"/>
    </source>
</evidence>
<accession>A0A1H8R0P3</accession>
<dbReference type="RefSeq" id="WP_091498857.1">
    <property type="nucleotide sequence ID" value="NZ_FODJ01000009.1"/>
</dbReference>
<feature type="transmembrane region" description="Helical" evidence="1">
    <location>
        <begin position="35"/>
        <end position="55"/>
    </location>
</feature>
<evidence type="ECO:0000256" key="1">
    <source>
        <dbReference type="SAM" id="Phobius"/>
    </source>
</evidence>
<proteinExistence type="predicted"/>
<feature type="transmembrane region" description="Helical" evidence="1">
    <location>
        <begin position="5"/>
        <end position="23"/>
    </location>
</feature>
<dbReference type="OrthoDB" id="2299190at2"/>
<dbReference type="EMBL" id="FODJ01000009">
    <property type="protein sequence ID" value="SEO59698.1"/>
    <property type="molecule type" value="Genomic_DNA"/>
</dbReference>